<feature type="transmembrane region" description="Helical" evidence="1">
    <location>
        <begin position="12"/>
        <end position="29"/>
    </location>
</feature>
<keyword evidence="1" id="KW-0812">Transmembrane</keyword>
<evidence type="ECO:0000313" key="3">
    <source>
        <dbReference type="Proteomes" id="UP000235387"/>
    </source>
</evidence>
<proteinExistence type="predicted"/>
<keyword evidence="1" id="KW-1133">Transmembrane helix</keyword>
<dbReference type="Proteomes" id="UP000235387">
    <property type="component" value="Unassembled WGS sequence"/>
</dbReference>
<feature type="transmembrane region" description="Helical" evidence="1">
    <location>
        <begin position="62"/>
        <end position="80"/>
    </location>
</feature>
<keyword evidence="1" id="KW-0472">Membrane</keyword>
<dbReference type="AlphaFoldDB" id="A0A2N7L460"/>
<name>A0A2N7L460_9GAMM</name>
<dbReference type="RefSeq" id="WP_102392172.1">
    <property type="nucleotide sequence ID" value="NZ_MDAL01000060.1"/>
</dbReference>
<evidence type="ECO:0000313" key="2">
    <source>
        <dbReference type="EMBL" id="PMN88182.1"/>
    </source>
</evidence>
<reference evidence="3" key="1">
    <citation type="submission" date="2016-07" db="EMBL/GenBank/DDBJ databases">
        <title>Nontailed viruses are major unrecognized killers of bacteria in the ocean.</title>
        <authorList>
            <person name="Kauffman K."/>
            <person name="Hussain F."/>
            <person name="Yang J."/>
            <person name="Arevalo P."/>
            <person name="Brown J."/>
            <person name="Cutler M."/>
            <person name="Kelly L."/>
            <person name="Polz M.F."/>
        </authorList>
    </citation>
    <scope>NUCLEOTIDE SEQUENCE [LARGE SCALE GENOMIC DNA]</scope>
    <source>
        <strain evidence="3">10N.261.45.A10</strain>
    </source>
</reference>
<accession>A0A2N7L460</accession>
<gene>
    <name evidence="2" type="ORF">BCT23_07085</name>
</gene>
<sequence>MKNTFKAQFNEIVIFFVACIVMSSFYAIESKYDHLQLYNTFSEFLIPFAIGLLMIFELKSKFRVIFALVALILGFCYEFYQLPEPCSNKQYLASIDRYRSIEFDDLENNQTFIKLLEGVKMAPPYPDMIEEDYYYFARNLYAEYKSLDLLCTE</sequence>
<comment type="caution">
    <text evidence="2">The sequence shown here is derived from an EMBL/GenBank/DDBJ whole genome shotgun (WGS) entry which is preliminary data.</text>
</comment>
<evidence type="ECO:0000256" key="1">
    <source>
        <dbReference type="SAM" id="Phobius"/>
    </source>
</evidence>
<feature type="transmembrane region" description="Helical" evidence="1">
    <location>
        <begin position="35"/>
        <end position="55"/>
    </location>
</feature>
<dbReference type="EMBL" id="MDAL01000060">
    <property type="protein sequence ID" value="PMN88182.1"/>
    <property type="molecule type" value="Genomic_DNA"/>
</dbReference>
<organism evidence="2 3">
    <name type="scientific">Enterovibrio norvegicus</name>
    <dbReference type="NCBI Taxonomy" id="188144"/>
    <lineage>
        <taxon>Bacteria</taxon>
        <taxon>Pseudomonadati</taxon>
        <taxon>Pseudomonadota</taxon>
        <taxon>Gammaproteobacteria</taxon>
        <taxon>Vibrionales</taxon>
        <taxon>Vibrionaceae</taxon>
        <taxon>Enterovibrio</taxon>
    </lineage>
</organism>
<protein>
    <submittedName>
        <fullName evidence="2">Uncharacterized protein</fullName>
    </submittedName>
</protein>